<evidence type="ECO:0000313" key="2">
    <source>
        <dbReference type="EMBL" id="KAF2153428.1"/>
    </source>
</evidence>
<dbReference type="PANTHER" id="PTHR21310:SF15">
    <property type="entry name" value="AMINOGLYCOSIDE PHOSPHOTRANSFERASE DOMAIN-CONTAINING PROTEIN"/>
    <property type="match status" value="1"/>
</dbReference>
<gene>
    <name evidence="2" type="ORF">K461DRAFT_312807</name>
</gene>
<dbReference type="InterPro" id="IPR002575">
    <property type="entry name" value="Aminoglycoside_PTrfase"/>
</dbReference>
<comment type="caution">
    <text evidence="2">The sequence shown here is derived from an EMBL/GenBank/DDBJ whole genome shotgun (WGS) entry which is preliminary data.</text>
</comment>
<protein>
    <recommendedName>
        <fullName evidence="1">Aminoglycoside phosphotransferase domain-containing protein</fullName>
    </recommendedName>
</protein>
<feature type="domain" description="Aminoglycoside phosphotransferase" evidence="1">
    <location>
        <begin position="82"/>
        <end position="307"/>
    </location>
</feature>
<dbReference type="InterPro" id="IPR011009">
    <property type="entry name" value="Kinase-like_dom_sf"/>
</dbReference>
<dbReference type="Proteomes" id="UP000799439">
    <property type="component" value="Unassembled WGS sequence"/>
</dbReference>
<dbReference type="PANTHER" id="PTHR21310">
    <property type="entry name" value="AMINOGLYCOSIDE PHOSPHOTRANSFERASE-RELATED-RELATED"/>
    <property type="match status" value="1"/>
</dbReference>
<name>A0A9P4J0W1_9PEZI</name>
<keyword evidence="3" id="KW-1185">Reference proteome</keyword>
<reference evidence="2" key="1">
    <citation type="journal article" date="2020" name="Stud. Mycol.">
        <title>101 Dothideomycetes genomes: a test case for predicting lifestyles and emergence of pathogens.</title>
        <authorList>
            <person name="Haridas S."/>
            <person name="Albert R."/>
            <person name="Binder M."/>
            <person name="Bloem J."/>
            <person name="Labutti K."/>
            <person name="Salamov A."/>
            <person name="Andreopoulos B."/>
            <person name="Baker S."/>
            <person name="Barry K."/>
            <person name="Bills G."/>
            <person name="Bluhm B."/>
            <person name="Cannon C."/>
            <person name="Castanera R."/>
            <person name="Culley D."/>
            <person name="Daum C."/>
            <person name="Ezra D."/>
            <person name="Gonzalez J."/>
            <person name="Henrissat B."/>
            <person name="Kuo A."/>
            <person name="Liang C."/>
            <person name="Lipzen A."/>
            <person name="Lutzoni F."/>
            <person name="Magnuson J."/>
            <person name="Mondo S."/>
            <person name="Nolan M."/>
            <person name="Ohm R."/>
            <person name="Pangilinan J."/>
            <person name="Park H.-J."/>
            <person name="Ramirez L."/>
            <person name="Alfaro M."/>
            <person name="Sun H."/>
            <person name="Tritt A."/>
            <person name="Yoshinaga Y."/>
            <person name="Zwiers L.-H."/>
            <person name="Turgeon B."/>
            <person name="Goodwin S."/>
            <person name="Spatafora J."/>
            <person name="Crous P."/>
            <person name="Grigoriev I."/>
        </authorList>
    </citation>
    <scope>NUCLEOTIDE SEQUENCE</scope>
    <source>
        <strain evidence="2">CBS 260.36</strain>
    </source>
</reference>
<evidence type="ECO:0000259" key="1">
    <source>
        <dbReference type="Pfam" id="PF01636"/>
    </source>
</evidence>
<dbReference type="SUPFAM" id="SSF56112">
    <property type="entry name" value="Protein kinase-like (PK-like)"/>
    <property type="match status" value="1"/>
</dbReference>
<dbReference type="Pfam" id="PF01636">
    <property type="entry name" value="APH"/>
    <property type="match status" value="1"/>
</dbReference>
<evidence type="ECO:0000313" key="3">
    <source>
        <dbReference type="Proteomes" id="UP000799439"/>
    </source>
</evidence>
<accession>A0A9P4J0W1</accession>
<dbReference type="InterPro" id="IPR051678">
    <property type="entry name" value="AGP_Transferase"/>
</dbReference>
<organism evidence="2 3">
    <name type="scientific">Myriangium duriaei CBS 260.36</name>
    <dbReference type="NCBI Taxonomy" id="1168546"/>
    <lineage>
        <taxon>Eukaryota</taxon>
        <taxon>Fungi</taxon>
        <taxon>Dikarya</taxon>
        <taxon>Ascomycota</taxon>
        <taxon>Pezizomycotina</taxon>
        <taxon>Dothideomycetes</taxon>
        <taxon>Dothideomycetidae</taxon>
        <taxon>Myriangiales</taxon>
        <taxon>Myriangiaceae</taxon>
        <taxon>Myriangium</taxon>
    </lineage>
</organism>
<dbReference type="AlphaFoldDB" id="A0A9P4J0W1"/>
<dbReference type="Gene3D" id="3.90.1200.10">
    <property type="match status" value="1"/>
</dbReference>
<proteinExistence type="predicted"/>
<dbReference type="EMBL" id="ML996085">
    <property type="protein sequence ID" value="KAF2153428.1"/>
    <property type="molecule type" value="Genomic_DNA"/>
</dbReference>
<sequence>MASNPINSNDDSKETRAAFVRELLGNKLNLELRHMRPVAYEENFPFPYNHFVYAIEIDAQSIAQIQIRQQPGVQKIPSSLNSFILRLSNPAAKLNDKNIIENEVVALVLARGALARHSPHLVPRVFGWGSAADSSHGWILEEHMPGKPLSDDLSKMNGEDQRFILGQLADVVRCFQQYKLPQSIQMLGGLSFDASGAIVSSQLGFAPSGPYKSYEEGIIADMHYKLALADEHPRLNGWRDRGLRPRLNELVSTGIETLMLKLTKRDKTLVHGDLSMDNIHYDPATKRLSAVLDFTFAVVGTPNCQFLRSFNRGIGRVPGPYDECAELVSLRKAMLGEGFPEPLPTDTDEVKWSAAKAWHDQLEERDMYKPTNLPGLDQLTGLVWLSEHLLPFKIVNEVVVGNSTEEQLARRKAELEVALDKYLTENGF</sequence>
<dbReference type="OrthoDB" id="2831558at2759"/>